<proteinExistence type="predicted"/>
<accession>A0A8S5VAS9</accession>
<evidence type="ECO:0000313" key="1">
    <source>
        <dbReference type="EMBL" id="DAG03792.1"/>
    </source>
</evidence>
<protein>
    <submittedName>
        <fullName evidence="1">Uncharacterized protein</fullName>
    </submittedName>
</protein>
<name>A0A8S5VAS9_9CAUD</name>
<sequence length="63" mass="7154">MLLRIWLRVRLPPPPPIKKPRSLNGCGVFLVFARVFGLTCLHITCDICKPSSAKTVFLQMNCR</sequence>
<organism evidence="1">
    <name type="scientific">Siphoviridae sp. ctfhy6</name>
    <dbReference type="NCBI Taxonomy" id="2825597"/>
    <lineage>
        <taxon>Viruses</taxon>
        <taxon>Duplodnaviria</taxon>
        <taxon>Heunggongvirae</taxon>
        <taxon>Uroviricota</taxon>
        <taxon>Caudoviricetes</taxon>
    </lineage>
</organism>
<reference evidence="1" key="1">
    <citation type="journal article" date="2021" name="Proc. Natl. Acad. Sci. U.S.A.">
        <title>A Catalog of Tens of Thousands of Viruses from Human Metagenomes Reveals Hidden Associations with Chronic Diseases.</title>
        <authorList>
            <person name="Tisza M.J."/>
            <person name="Buck C.B."/>
        </authorList>
    </citation>
    <scope>NUCLEOTIDE SEQUENCE</scope>
    <source>
        <strain evidence="1">Ctfhy6</strain>
    </source>
</reference>
<dbReference type="EMBL" id="BK016235">
    <property type="protein sequence ID" value="DAG03792.1"/>
    <property type="molecule type" value="Genomic_DNA"/>
</dbReference>